<keyword evidence="3" id="KW-1185">Reference proteome</keyword>
<gene>
    <name evidence="2" type="ORF">ASPCAL07438</name>
</gene>
<dbReference type="InterPro" id="IPR056009">
    <property type="entry name" value="DUF7587"/>
</dbReference>
<dbReference type="AlphaFoldDB" id="A0A0U5CAS6"/>
<dbReference type="Proteomes" id="UP000054771">
    <property type="component" value="Unassembled WGS sequence"/>
</dbReference>
<reference evidence="3" key="1">
    <citation type="journal article" date="2016" name="Genome Announc.">
        <title>Draft genome sequences of fungus Aspergillus calidoustus.</title>
        <authorList>
            <person name="Horn F."/>
            <person name="Linde J."/>
            <person name="Mattern D.J."/>
            <person name="Walther G."/>
            <person name="Guthke R."/>
            <person name="Scherlach K."/>
            <person name="Martin K."/>
            <person name="Brakhage A.A."/>
            <person name="Petzke L."/>
            <person name="Valiante V."/>
        </authorList>
    </citation>
    <scope>NUCLEOTIDE SEQUENCE [LARGE SCALE GENOMIC DNA]</scope>
    <source>
        <strain evidence="3">SF006504</strain>
    </source>
</reference>
<evidence type="ECO:0000313" key="2">
    <source>
        <dbReference type="EMBL" id="CEL06332.1"/>
    </source>
</evidence>
<proteinExistence type="predicted"/>
<name>A0A0U5CAS6_ASPCI</name>
<dbReference type="Pfam" id="PF24494">
    <property type="entry name" value="DUF7587"/>
    <property type="match status" value="1"/>
</dbReference>
<organism evidence="2 3">
    <name type="scientific">Aspergillus calidoustus</name>
    <dbReference type="NCBI Taxonomy" id="454130"/>
    <lineage>
        <taxon>Eukaryota</taxon>
        <taxon>Fungi</taxon>
        <taxon>Dikarya</taxon>
        <taxon>Ascomycota</taxon>
        <taxon>Pezizomycotina</taxon>
        <taxon>Eurotiomycetes</taxon>
        <taxon>Eurotiomycetidae</taxon>
        <taxon>Eurotiales</taxon>
        <taxon>Aspergillaceae</taxon>
        <taxon>Aspergillus</taxon>
        <taxon>Aspergillus subgen. Nidulantes</taxon>
    </lineage>
</organism>
<evidence type="ECO:0000259" key="1">
    <source>
        <dbReference type="Pfam" id="PF24494"/>
    </source>
</evidence>
<sequence length="256" mass="29356">MDRAQVRTFYRCYSNASAGQLRSGRYHYGHPALSKADLLHEFENHRMRENREPTALVSVTSRPLEAMNRALAKYYHFEESPQTIWIIIVRVPVGENDNSPHHAQELALQRQHRDADAFKYEFLFEWEIPRRYVEHRISVKTLVGRGIGGLLGSQYCAMGFPNFRDMQNILLKDILESDTYGSGRWLGSLAHAFGARTCTYELASQLLQNCLSGGRVDESDQIVHFCRSRFSGSLEFSDICDIELGIRDQLESCFGI</sequence>
<protein>
    <recommendedName>
        <fullName evidence="1">DUF7587 domain-containing protein</fullName>
    </recommendedName>
</protein>
<accession>A0A0U5CAS6</accession>
<dbReference type="OrthoDB" id="3783227at2759"/>
<dbReference type="EMBL" id="CDMC01000005">
    <property type="protein sequence ID" value="CEL06332.1"/>
    <property type="molecule type" value="Genomic_DNA"/>
</dbReference>
<evidence type="ECO:0000313" key="3">
    <source>
        <dbReference type="Proteomes" id="UP000054771"/>
    </source>
</evidence>
<feature type="domain" description="DUF7587" evidence="1">
    <location>
        <begin position="8"/>
        <end position="141"/>
    </location>
</feature>
<dbReference type="OMA" id="YFYRCFS"/>